<feature type="transmembrane region" description="Helical" evidence="1">
    <location>
        <begin position="311"/>
        <end position="334"/>
    </location>
</feature>
<name>A0A6A4I8P2_9AGAR</name>
<organism evidence="2 3">
    <name type="scientific">Gymnopus androsaceus JB14</name>
    <dbReference type="NCBI Taxonomy" id="1447944"/>
    <lineage>
        <taxon>Eukaryota</taxon>
        <taxon>Fungi</taxon>
        <taxon>Dikarya</taxon>
        <taxon>Basidiomycota</taxon>
        <taxon>Agaricomycotina</taxon>
        <taxon>Agaricomycetes</taxon>
        <taxon>Agaricomycetidae</taxon>
        <taxon>Agaricales</taxon>
        <taxon>Marasmiineae</taxon>
        <taxon>Omphalotaceae</taxon>
        <taxon>Gymnopus</taxon>
    </lineage>
</organism>
<keyword evidence="1" id="KW-0472">Membrane</keyword>
<evidence type="ECO:0000313" key="3">
    <source>
        <dbReference type="Proteomes" id="UP000799118"/>
    </source>
</evidence>
<proteinExistence type="predicted"/>
<feature type="transmembrane region" description="Helical" evidence="1">
    <location>
        <begin position="43"/>
        <end position="62"/>
    </location>
</feature>
<dbReference type="GO" id="GO:0016020">
    <property type="term" value="C:membrane"/>
    <property type="evidence" value="ECO:0007669"/>
    <property type="project" value="TreeGrafter"/>
</dbReference>
<dbReference type="OrthoDB" id="201504at2759"/>
<dbReference type="EMBL" id="ML769399">
    <property type="protein sequence ID" value="KAE9406931.1"/>
    <property type="molecule type" value="Genomic_DNA"/>
</dbReference>
<feature type="non-terminal residue" evidence="2">
    <location>
        <position position="357"/>
    </location>
</feature>
<feature type="transmembrane region" description="Helical" evidence="1">
    <location>
        <begin position="12"/>
        <end position="31"/>
    </location>
</feature>
<dbReference type="Gene3D" id="1.20.120.1630">
    <property type="match status" value="1"/>
</dbReference>
<sequence>MDSIHVAFTSSAFAWPLQFCLFSTIATYVASVITSNVSQVDRLWTFLPTIYTAYFALMPLWARPTGQPTPLIPFVPADLQLQTESQSWSPRALLLLGLITTWMFRLSYNTYRRGLFSLHDEDYRWAVLRAQLPPWLFQVVNLTFIAATQNVLLLTLGYPAYLALLQNDGTGKLVSTDIFFGIWALGVLMVEFTADNQQFVYQTYKHAFLDNSKKKSEPEAQAHANALSTASAVAWPFASPSPSSVFGLNLNLTPSDAHRGFLTKGLWGYSRHPNFACEQSFWWLMCLIPGLGSNSVLALDATNLSPQATETLSLLTGLVPAILLSILFFSSTAYTEAISKGKYPTAYAAYQKRVPMF</sequence>
<feature type="transmembrane region" description="Helical" evidence="1">
    <location>
        <begin position="281"/>
        <end position="299"/>
    </location>
</feature>
<dbReference type="PANTHER" id="PTHR32251:SF23">
    <property type="entry name" value="3-OXO-5-ALPHA-STEROID 4-DEHYDROGENASE (DUF1295)"/>
    <property type="match status" value="1"/>
</dbReference>
<evidence type="ECO:0000313" key="2">
    <source>
        <dbReference type="EMBL" id="KAE9406931.1"/>
    </source>
</evidence>
<dbReference type="Pfam" id="PF06966">
    <property type="entry name" value="DUF1295"/>
    <property type="match status" value="1"/>
</dbReference>
<dbReference type="PANTHER" id="PTHR32251">
    <property type="entry name" value="3-OXO-5-ALPHA-STEROID 4-DEHYDROGENASE"/>
    <property type="match status" value="1"/>
</dbReference>
<dbReference type="InterPro" id="IPR010721">
    <property type="entry name" value="UstE-like"/>
</dbReference>
<accession>A0A6A4I8P2</accession>
<feature type="transmembrane region" description="Helical" evidence="1">
    <location>
        <begin position="139"/>
        <end position="161"/>
    </location>
</feature>
<keyword evidence="1" id="KW-0812">Transmembrane</keyword>
<keyword evidence="1" id="KW-1133">Transmembrane helix</keyword>
<feature type="transmembrane region" description="Helical" evidence="1">
    <location>
        <begin position="88"/>
        <end position="108"/>
    </location>
</feature>
<dbReference type="AlphaFoldDB" id="A0A6A4I8P2"/>
<feature type="transmembrane region" description="Helical" evidence="1">
    <location>
        <begin position="173"/>
        <end position="194"/>
    </location>
</feature>
<evidence type="ECO:0000256" key="1">
    <source>
        <dbReference type="SAM" id="Phobius"/>
    </source>
</evidence>
<gene>
    <name evidence="2" type="ORF">BT96DRAFT_851271</name>
</gene>
<keyword evidence="3" id="KW-1185">Reference proteome</keyword>
<dbReference type="Proteomes" id="UP000799118">
    <property type="component" value="Unassembled WGS sequence"/>
</dbReference>
<reference evidence="2" key="1">
    <citation type="journal article" date="2019" name="Environ. Microbiol.">
        <title>Fungal ecological strategies reflected in gene transcription - a case study of two litter decomposers.</title>
        <authorList>
            <person name="Barbi F."/>
            <person name="Kohler A."/>
            <person name="Barry K."/>
            <person name="Baskaran P."/>
            <person name="Daum C."/>
            <person name="Fauchery L."/>
            <person name="Ihrmark K."/>
            <person name="Kuo A."/>
            <person name="LaButti K."/>
            <person name="Lipzen A."/>
            <person name="Morin E."/>
            <person name="Grigoriev I.V."/>
            <person name="Henrissat B."/>
            <person name="Lindahl B."/>
            <person name="Martin F."/>
        </authorList>
    </citation>
    <scope>NUCLEOTIDE SEQUENCE</scope>
    <source>
        <strain evidence="2">JB14</strain>
    </source>
</reference>
<protein>
    <submittedName>
        <fullName evidence="2">DUF1295-domain-containing protein</fullName>
    </submittedName>
</protein>